<gene>
    <name evidence="2" type="ORF">EDD57_12216</name>
</gene>
<dbReference type="Pfam" id="PF01861">
    <property type="entry name" value="BpsA_C"/>
    <property type="match status" value="1"/>
</dbReference>
<proteinExistence type="predicted"/>
<dbReference type="InterPro" id="IPR029063">
    <property type="entry name" value="SAM-dependent_MTases_sf"/>
</dbReference>
<reference evidence="2 3" key="1">
    <citation type="submission" date="2019-03" db="EMBL/GenBank/DDBJ databases">
        <title>Genomic Encyclopedia of Type Strains, Phase IV (KMG-IV): sequencing the most valuable type-strain genomes for metagenomic binning, comparative biology and taxonomic classification.</title>
        <authorList>
            <person name="Goeker M."/>
        </authorList>
    </citation>
    <scope>NUCLEOTIDE SEQUENCE [LARGE SCALE GENOMIC DNA]</scope>
    <source>
        <strain evidence="2 3">DSM 46831</strain>
    </source>
</reference>
<feature type="domain" description="N(4)-bis(aminopropyl)spermidine synthase C-terminal" evidence="1">
    <location>
        <begin position="121"/>
        <end position="287"/>
    </location>
</feature>
<protein>
    <submittedName>
        <fullName evidence="2">Uncharacterized protein DUF43</fullName>
    </submittedName>
</protein>
<keyword evidence="3" id="KW-1185">Reference proteome</keyword>
<evidence type="ECO:0000313" key="3">
    <source>
        <dbReference type="Proteomes" id="UP000294746"/>
    </source>
</evidence>
<evidence type="ECO:0000313" key="2">
    <source>
        <dbReference type="EMBL" id="TCP66511.1"/>
    </source>
</evidence>
<comment type="caution">
    <text evidence="2">The sequence shown here is derived from an EMBL/GenBank/DDBJ whole genome shotgun (WGS) entry which is preliminary data.</text>
</comment>
<evidence type="ECO:0000259" key="1">
    <source>
        <dbReference type="Pfam" id="PF01861"/>
    </source>
</evidence>
<dbReference type="EMBL" id="SLXV01000022">
    <property type="protein sequence ID" value="TCP66511.1"/>
    <property type="molecule type" value="Genomic_DNA"/>
</dbReference>
<organism evidence="2 3">
    <name type="scientific">Baia soyae</name>
    <dbReference type="NCBI Taxonomy" id="1544746"/>
    <lineage>
        <taxon>Bacteria</taxon>
        <taxon>Bacillati</taxon>
        <taxon>Bacillota</taxon>
        <taxon>Bacilli</taxon>
        <taxon>Bacillales</taxon>
        <taxon>Thermoactinomycetaceae</taxon>
        <taxon>Baia</taxon>
    </lineage>
</organism>
<dbReference type="Gene3D" id="3.40.50.150">
    <property type="entry name" value="Vaccinia Virus protein VP39"/>
    <property type="match status" value="1"/>
</dbReference>
<dbReference type="AlphaFoldDB" id="A0A4R2S2G5"/>
<dbReference type="OrthoDB" id="9793120at2"/>
<dbReference type="RefSeq" id="WP_131848986.1">
    <property type="nucleotide sequence ID" value="NZ_SLXV01000022.1"/>
</dbReference>
<accession>A0A4R2S2G5</accession>
<name>A0A4R2S2G5_9BACL</name>
<sequence length="345" mass="40562">MNITQLYEEFILLDELEEQKKLPFKRNSPTHNIWLTWNRIHLSKFSSWIWQMKNCGTIQDIIRVIGTLHMTLRFLHVLKRNDLIEMNDNGSWNWLQPLGHTEQETLDPALMQSEIQAFINKREFGQFRCTWESSLNRAQILHDSLSPWQSELFFCGDDDFTSLATAEHGRRITVGDVDEQVLQTIQKIAEKFHFPIESTSFDVRKETPAELRNRFHAFHCDPLDNGSGLDAWLTRAFELLTGQIGDQIFLNVSMDRLGPRISDLQQFLLSNGFALTYIHHGLSKYPVIDEPYLQVDPLTDRLGELNVDKAELDKLVIYTDLLIFKRVQDRQRLWPQDYIDFRRQL</sequence>
<dbReference type="Proteomes" id="UP000294746">
    <property type="component" value="Unassembled WGS sequence"/>
</dbReference>
<dbReference type="InterPro" id="IPR002723">
    <property type="entry name" value="BpsA_C"/>
</dbReference>